<dbReference type="Proteomes" id="UP000649753">
    <property type="component" value="Unassembled WGS sequence"/>
</dbReference>
<evidence type="ECO:0000313" key="4">
    <source>
        <dbReference type="EMBL" id="MBE1492069.1"/>
    </source>
</evidence>
<dbReference type="InterPro" id="IPR002656">
    <property type="entry name" value="Acyl_transf_3_dom"/>
</dbReference>
<dbReference type="GO" id="GO:0009103">
    <property type="term" value="P:lipopolysaccharide biosynthetic process"/>
    <property type="evidence" value="ECO:0007669"/>
    <property type="project" value="TreeGrafter"/>
</dbReference>
<feature type="transmembrane region" description="Helical" evidence="1">
    <location>
        <begin position="360"/>
        <end position="379"/>
    </location>
</feature>
<dbReference type="EMBL" id="JADBEB010000001">
    <property type="protein sequence ID" value="MBE1492069.1"/>
    <property type="molecule type" value="Genomic_DNA"/>
</dbReference>
<feature type="transmembrane region" description="Helical" evidence="1">
    <location>
        <begin position="150"/>
        <end position="168"/>
    </location>
</feature>
<evidence type="ECO:0000259" key="2">
    <source>
        <dbReference type="Pfam" id="PF01757"/>
    </source>
</evidence>
<keyword evidence="5" id="KW-1185">Reference proteome</keyword>
<evidence type="ECO:0000313" key="5">
    <source>
        <dbReference type="Proteomes" id="UP000649753"/>
    </source>
</evidence>
<feature type="transmembrane region" description="Helical" evidence="1">
    <location>
        <begin position="255"/>
        <end position="274"/>
    </location>
</feature>
<keyword evidence="1" id="KW-0812">Transmembrane</keyword>
<dbReference type="GO" id="GO:0016747">
    <property type="term" value="F:acyltransferase activity, transferring groups other than amino-acyl groups"/>
    <property type="evidence" value="ECO:0007669"/>
    <property type="project" value="InterPro"/>
</dbReference>
<keyword evidence="1" id="KW-1133">Transmembrane helix</keyword>
<dbReference type="PANTHER" id="PTHR23028:SF53">
    <property type="entry name" value="ACYL_TRANSF_3 DOMAIN-CONTAINING PROTEIN"/>
    <property type="match status" value="1"/>
</dbReference>
<feature type="transmembrane region" description="Helical" evidence="1">
    <location>
        <begin position="34"/>
        <end position="55"/>
    </location>
</feature>
<keyword evidence="1" id="KW-0472">Membrane</keyword>
<evidence type="ECO:0000259" key="3">
    <source>
        <dbReference type="Pfam" id="PF19040"/>
    </source>
</evidence>
<feature type="transmembrane region" description="Helical" evidence="1">
    <location>
        <begin position="76"/>
        <end position="96"/>
    </location>
</feature>
<dbReference type="RefSeq" id="WP_192771036.1">
    <property type="nucleotide sequence ID" value="NZ_JADBEB010000001.1"/>
</dbReference>
<evidence type="ECO:0000256" key="1">
    <source>
        <dbReference type="SAM" id="Phobius"/>
    </source>
</evidence>
<protein>
    <submittedName>
        <fullName evidence="4">Peptidoglycan/LPS O-acetylase OafA/YrhL</fullName>
    </submittedName>
</protein>
<gene>
    <name evidence="4" type="ORF">H4W31_007707</name>
</gene>
<dbReference type="Pfam" id="PF01757">
    <property type="entry name" value="Acyl_transf_3"/>
    <property type="match status" value="1"/>
</dbReference>
<dbReference type="PANTHER" id="PTHR23028">
    <property type="entry name" value="ACETYLTRANSFERASE"/>
    <property type="match status" value="1"/>
</dbReference>
<feature type="domain" description="Acyltransferase 3" evidence="2">
    <location>
        <begin position="10"/>
        <end position="340"/>
    </location>
</feature>
<dbReference type="InterPro" id="IPR043968">
    <property type="entry name" value="SGNH"/>
</dbReference>
<organism evidence="4 5">
    <name type="scientific">Plantactinospora soyae</name>
    <dbReference type="NCBI Taxonomy" id="1544732"/>
    <lineage>
        <taxon>Bacteria</taxon>
        <taxon>Bacillati</taxon>
        <taxon>Actinomycetota</taxon>
        <taxon>Actinomycetes</taxon>
        <taxon>Micromonosporales</taxon>
        <taxon>Micromonosporaceae</taxon>
        <taxon>Plantactinospora</taxon>
    </lineage>
</organism>
<dbReference type="SUPFAM" id="SSF52266">
    <property type="entry name" value="SGNH hydrolase"/>
    <property type="match status" value="1"/>
</dbReference>
<feature type="domain" description="SGNH" evidence="3">
    <location>
        <begin position="429"/>
        <end position="656"/>
    </location>
</feature>
<dbReference type="GO" id="GO:0016020">
    <property type="term" value="C:membrane"/>
    <property type="evidence" value="ECO:0007669"/>
    <property type="project" value="TreeGrafter"/>
</dbReference>
<feature type="transmembrane region" description="Helical" evidence="1">
    <location>
        <begin position="281"/>
        <end position="301"/>
    </location>
</feature>
<reference evidence="4" key="1">
    <citation type="submission" date="2020-10" db="EMBL/GenBank/DDBJ databases">
        <title>Sequencing the genomes of 1000 actinobacteria strains.</title>
        <authorList>
            <person name="Klenk H.-P."/>
        </authorList>
    </citation>
    <scope>NUCLEOTIDE SEQUENCE</scope>
    <source>
        <strain evidence="4">DSM 46832</strain>
    </source>
</reference>
<feature type="transmembrane region" description="Helical" evidence="1">
    <location>
        <begin position="230"/>
        <end position="249"/>
    </location>
</feature>
<dbReference type="InterPro" id="IPR050879">
    <property type="entry name" value="Acyltransferase_3"/>
</dbReference>
<feature type="transmembrane region" description="Helical" evidence="1">
    <location>
        <begin position="175"/>
        <end position="195"/>
    </location>
</feature>
<proteinExistence type="predicted"/>
<accession>A0A927MCR8</accession>
<dbReference type="Pfam" id="PF19040">
    <property type="entry name" value="SGNH"/>
    <property type="match status" value="1"/>
</dbReference>
<comment type="caution">
    <text evidence="4">The sequence shown here is derived from an EMBL/GenBank/DDBJ whole genome shotgun (WGS) entry which is preliminary data.</text>
</comment>
<feature type="transmembrane region" description="Helical" evidence="1">
    <location>
        <begin position="207"/>
        <end position="223"/>
    </location>
</feature>
<feature type="transmembrane region" description="Helical" evidence="1">
    <location>
        <begin position="321"/>
        <end position="339"/>
    </location>
</feature>
<name>A0A927MCR8_9ACTN</name>
<sequence>MPQVSSFRPDIEGMRALAVIMVALYHAGTPGFDGGFLGVDVFFLISGYLITGLLIKERQATGRINLRRFYARRIRRLLPASIVVALTTFGLAKFVMSPLGLLDLRPDALATLGYLANYWFALRNTDYLNDHVGASLYQQYWSLAVEEQFYLVWPALLIGGCLVLRRLGVINAARVVIAGVLAASFALSVVLTTSAQPWAFFSLPTRAWELAVGGLLALFLGRVNSWPAPLAQALGWCGLLLIVVAPPLLVGNVTFPGWAAAVPVIGAAMMISAGTRHRGPLQAVLASAPLTFIGRLSYSIYLWHWPLLVLAGGIRGGSLPWPARGAVLGGTVVVAWLTYRLVENPLRHQRWLGARPGWSIAVGAASTAVGAAAAVLIAMPPALHVDRTADPVNGSAIGRDDWTSYVPSNLTPPLQSAGANFPAVFSDGCHADFRDEVVHDCVYGQAGSDVTVVLFGDSHAAQWFPPLRAVADRHGFRFVSLTKSGCPSASIRKTSNYLGRDYRECYEWRSRAMDRIVMEQPELVIIANSTNATHDGIVPKEDWLAGMGKTLDRLSFVPRLTVLADTPYADADVPSCLSAQLSSALSCTLPRATSVNADFSRGEAELVRGKGRQVRDLNEYLCSAQECPPIIGDTLVYIDRHHLSPQITLALGNVIERHVLSNVTTSGQTELD</sequence>
<dbReference type="AlphaFoldDB" id="A0A927MCR8"/>